<name>A0A367ZNJ7_9BACT</name>
<accession>A0A367ZNJ7</accession>
<protein>
    <submittedName>
        <fullName evidence="2">Uncharacterized protein</fullName>
    </submittedName>
</protein>
<reference evidence="2 3" key="1">
    <citation type="submission" date="2018-05" db="EMBL/GenBank/DDBJ databases">
        <title>A metagenomic window into the 2 km-deep terrestrial subsurface aquifer revealed taxonomically and functionally diverse microbial community comprising novel uncultured bacterial lineages.</title>
        <authorList>
            <person name="Kadnikov V.V."/>
            <person name="Mardanov A.V."/>
            <person name="Beletsky A.V."/>
            <person name="Banks D."/>
            <person name="Pimenov N.V."/>
            <person name="Frank Y.A."/>
            <person name="Karnachuk O.V."/>
            <person name="Ravin N.V."/>
        </authorList>
    </citation>
    <scope>NUCLEOTIDE SEQUENCE [LARGE SCALE GENOMIC DNA]</scope>
    <source>
        <strain evidence="2">BY5</strain>
    </source>
</reference>
<keyword evidence="1" id="KW-1133">Transmembrane helix</keyword>
<dbReference type="Proteomes" id="UP000252355">
    <property type="component" value="Unassembled WGS sequence"/>
</dbReference>
<comment type="caution">
    <text evidence="2">The sequence shown here is derived from an EMBL/GenBank/DDBJ whole genome shotgun (WGS) entry which is preliminary data.</text>
</comment>
<feature type="transmembrane region" description="Helical" evidence="1">
    <location>
        <begin position="12"/>
        <end position="33"/>
    </location>
</feature>
<keyword evidence="1" id="KW-0812">Transmembrane</keyword>
<organism evidence="2 3">
    <name type="scientific">Candidatus Ozemobacter sibiricus</name>
    <dbReference type="NCBI Taxonomy" id="2268124"/>
    <lineage>
        <taxon>Bacteria</taxon>
        <taxon>Candidatus Ozemobacteria</taxon>
        <taxon>Candidatus Ozemobacterales</taxon>
        <taxon>Candidatus Ozemobacteraceae</taxon>
        <taxon>Candidatus Ozemobacter</taxon>
    </lineage>
</organism>
<proteinExistence type="predicted"/>
<dbReference type="AlphaFoldDB" id="A0A367ZNJ7"/>
<keyword evidence="1" id="KW-0472">Membrane</keyword>
<evidence type="ECO:0000313" key="3">
    <source>
        <dbReference type="Proteomes" id="UP000252355"/>
    </source>
</evidence>
<evidence type="ECO:0000256" key="1">
    <source>
        <dbReference type="SAM" id="Phobius"/>
    </source>
</evidence>
<evidence type="ECO:0000313" key="2">
    <source>
        <dbReference type="EMBL" id="RCK78921.1"/>
    </source>
</evidence>
<dbReference type="EMBL" id="QOQW01000017">
    <property type="protein sequence ID" value="RCK78921.1"/>
    <property type="molecule type" value="Genomic_DNA"/>
</dbReference>
<sequence>MLTVARARQGIAIPIVMGVALCLAVWVGSLSWTMSNSRQRFQRALKARRAYFMARSALQHLFLKMKTFQRQRPEVMLALERASPEEWTTLSRAFIEDVVRPGEPIASYAATYDVAEFRITGRDLEKSQLVIEILAEGTVDGTTETIRRVNRVSR</sequence>
<gene>
    <name evidence="2" type="ORF">OZSIB_0472</name>
</gene>